<dbReference type="InterPro" id="IPR022551">
    <property type="entry name" value="BrxC"/>
</dbReference>
<gene>
    <name evidence="1" type="ORF">GCM10011361_00650</name>
</gene>
<dbReference type="NCBIfam" id="TIGR04019">
    <property type="entry name" value="B_thiol_YtxJ"/>
    <property type="match status" value="1"/>
</dbReference>
<dbReference type="SUPFAM" id="SSF52833">
    <property type="entry name" value="Thioredoxin-like"/>
    <property type="match status" value="1"/>
</dbReference>
<accession>A0ABQ1QP76</accession>
<dbReference type="Gene3D" id="3.40.30.10">
    <property type="entry name" value="Glutaredoxin"/>
    <property type="match status" value="1"/>
</dbReference>
<dbReference type="Pfam" id="PF11009">
    <property type="entry name" value="BrxC"/>
    <property type="match status" value="1"/>
</dbReference>
<dbReference type="EMBL" id="BMFH01000001">
    <property type="protein sequence ID" value="GGD37506.1"/>
    <property type="molecule type" value="Genomic_DNA"/>
</dbReference>
<protein>
    <recommendedName>
        <fullName evidence="3">Bacillithiol system redox-active protein YtxJ</fullName>
    </recommendedName>
</protein>
<organism evidence="1 2">
    <name type="scientific">Muriicola marianensis</name>
    <dbReference type="NCBI Taxonomy" id="1324801"/>
    <lineage>
        <taxon>Bacteria</taxon>
        <taxon>Pseudomonadati</taxon>
        <taxon>Bacteroidota</taxon>
        <taxon>Flavobacteriia</taxon>
        <taxon>Flavobacteriales</taxon>
        <taxon>Flavobacteriaceae</taxon>
        <taxon>Muriicola</taxon>
    </lineage>
</organism>
<keyword evidence="2" id="KW-1185">Reference proteome</keyword>
<evidence type="ECO:0000313" key="2">
    <source>
        <dbReference type="Proteomes" id="UP000625780"/>
    </source>
</evidence>
<reference evidence="2" key="1">
    <citation type="journal article" date="2019" name="Int. J. Syst. Evol. Microbiol.">
        <title>The Global Catalogue of Microorganisms (GCM) 10K type strain sequencing project: providing services to taxonomists for standard genome sequencing and annotation.</title>
        <authorList>
            <consortium name="The Broad Institute Genomics Platform"/>
            <consortium name="The Broad Institute Genome Sequencing Center for Infectious Disease"/>
            <person name="Wu L."/>
            <person name="Ma J."/>
        </authorList>
    </citation>
    <scope>NUCLEOTIDE SEQUENCE [LARGE SCALE GENOMIC DNA]</scope>
    <source>
        <strain evidence="2">CGMCC 1.12606</strain>
    </source>
</reference>
<sequence length="130" mass="14881">MGLMRLFSTGKSDSEKSRDTIQWISLENKEQLEEILKRSTDIPQVIFKNSTTCGISGMARRSFESHNSTCDDKAEFHLFHIQHNRELSHEIASRLGIRHESPQVLIIKYGRVVHHASHGLISGINLSEWI</sequence>
<proteinExistence type="predicted"/>
<dbReference type="Proteomes" id="UP000625780">
    <property type="component" value="Unassembled WGS sequence"/>
</dbReference>
<name>A0ABQ1QP76_9FLAO</name>
<dbReference type="InterPro" id="IPR036249">
    <property type="entry name" value="Thioredoxin-like_sf"/>
</dbReference>
<evidence type="ECO:0000313" key="1">
    <source>
        <dbReference type="EMBL" id="GGD37506.1"/>
    </source>
</evidence>
<evidence type="ECO:0008006" key="3">
    <source>
        <dbReference type="Google" id="ProtNLM"/>
    </source>
</evidence>
<comment type="caution">
    <text evidence="1">The sequence shown here is derived from an EMBL/GenBank/DDBJ whole genome shotgun (WGS) entry which is preliminary data.</text>
</comment>